<feature type="domain" description="Superoxide dismutase copper/zinc binding" evidence="13">
    <location>
        <begin position="15"/>
        <end position="149"/>
    </location>
</feature>
<evidence type="ECO:0000313" key="15">
    <source>
        <dbReference type="Proteomes" id="UP000014500"/>
    </source>
</evidence>
<proteinExistence type="inferred from homology"/>
<dbReference type="Proteomes" id="UP000014500">
    <property type="component" value="Unassembled WGS sequence"/>
</dbReference>
<evidence type="ECO:0000313" key="14">
    <source>
        <dbReference type="EnsemblMetazoa" id="SMAR003471-PA"/>
    </source>
</evidence>
<evidence type="ECO:0000256" key="1">
    <source>
        <dbReference type="ARBA" id="ARBA00001935"/>
    </source>
</evidence>
<evidence type="ECO:0000256" key="2">
    <source>
        <dbReference type="ARBA" id="ARBA00001947"/>
    </source>
</evidence>
<dbReference type="Gene3D" id="2.60.40.200">
    <property type="entry name" value="Superoxide dismutase, copper/zinc binding domain"/>
    <property type="match status" value="1"/>
</dbReference>
<dbReference type="OMA" id="VQVHGNV"/>
<keyword evidence="7" id="KW-0049">Antioxidant</keyword>
<dbReference type="InterPro" id="IPR036423">
    <property type="entry name" value="SOD-like_Cu/Zn_dom_sf"/>
</dbReference>
<dbReference type="AlphaFoldDB" id="T1IQZ1"/>
<dbReference type="PANTHER" id="PTHR10003">
    <property type="entry name" value="SUPEROXIDE DISMUTASE CU-ZN -RELATED"/>
    <property type="match status" value="1"/>
</dbReference>
<dbReference type="FunFam" id="2.60.40.200:FF:000003">
    <property type="entry name" value="Superoxide dismutase [Cu-Zn], chloroplastic"/>
    <property type="match status" value="1"/>
</dbReference>
<dbReference type="STRING" id="126957.T1IQZ1"/>
<keyword evidence="15" id="KW-1185">Reference proteome</keyword>
<evidence type="ECO:0000256" key="5">
    <source>
        <dbReference type="ARBA" id="ARBA00022723"/>
    </source>
</evidence>
<dbReference type="GO" id="GO:0005507">
    <property type="term" value="F:copper ion binding"/>
    <property type="evidence" value="ECO:0007669"/>
    <property type="project" value="InterPro"/>
</dbReference>
<evidence type="ECO:0000256" key="4">
    <source>
        <dbReference type="ARBA" id="ARBA00012682"/>
    </source>
</evidence>
<dbReference type="eggNOG" id="KOG0441">
    <property type="taxonomic scope" value="Eukaryota"/>
</dbReference>
<reference evidence="14" key="2">
    <citation type="submission" date="2015-02" db="UniProtKB">
        <authorList>
            <consortium name="EnsemblMetazoa"/>
        </authorList>
    </citation>
    <scope>IDENTIFICATION</scope>
</reference>
<evidence type="ECO:0000256" key="10">
    <source>
        <dbReference type="ARBA" id="ARBA00023157"/>
    </source>
</evidence>
<evidence type="ECO:0000256" key="7">
    <source>
        <dbReference type="ARBA" id="ARBA00022862"/>
    </source>
</evidence>
<evidence type="ECO:0000256" key="6">
    <source>
        <dbReference type="ARBA" id="ARBA00022833"/>
    </source>
</evidence>
<dbReference type="SUPFAM" id="SSF49329">
    <property type="entry name" value="Cu,Zn superoxide dismutase-like"/>
    <property type="match status" value="1"/>
</dbReference>
<keyword evidence="6" id="KW-0862">Zinc</keyword>
<sequence>MAINAVCIFMGNLIGSVIFLQQQNLDGVVHVSGEIRNLSPGEHGFHIHKFGDLRNGCLNASSHFNPFNKDHGAPEDEERHVGDFGNVIVKSDGVVTLNNEFKNVDLQGQYSVIGRSFVVHSGRDDLGKGGDEESKKTGNAGSRVDCCVIGLVESD</sequence>
<name>T1IQZ1_STRMM</name>
<keyword evidence="8" id="KW-0560">Oxidoreductase</keyword>
<comment type="cofactor">
    <cofactor evidence="2">
        <name>Zn(2+)</name>
        <dbReference type="ChEBI" id="CHEBI:29105"/>
    </cofactor>
</comment>
<accession>T1IQZ1</accession>
<comment type="catalytic activity">
    <reaction evidence="11">
        <text>2 superoxide + 2 H(+) = H2O2 + O2</text>
        <dbReference type="Rhea" id="RHEA:20696"/>
        <dbReference type="ChEBI" id="CHEBI:15378"/>
        <dbReference type="ChEBI" id="CHEBI:15379"/>
        <dbReference type="ChEBI" id="CHEBI:16240"/>
        <dbReference type="ChEBI" id="CHEBI:18421"/>
        <dbReference type="EC" id="1.15.1.1"/>
    </reaction>
</comment>
<keyword evidence="5" id="KW-0479">Metal-binding</keyword>
<keyword evidence="12" id="KW-0732">Signal</keyword>
<feature type="signal peptide" evidence="12">
    <location>
        <begin position="1"/>
        <end position="15"/>
    </location>
</feature>
<dbReference type="GO" id="GO:0004784">
    <property type="term" value="F:superoxide dismutase activity"/>
    <property type="evidence" value="ECO:0007669"/>
    <property type="project" value="UniProtKB-EC"/>
</dbReference>
<dbReference type="EnsemblMetazoa" id="SMAR003471-RA">
    <property type="protein sequence ID" value="SMAR003471-PA"/>
    <property type="gene ID" value="SMAR003471"/>
</dbReference>
<dbReference type="EC" id="1.15.1.1" evidence="4"/>
<evidence type="ECO:0000256" key="12">
    <source>
        <dbReference type="SAM" id="SignalP"/>
    </source>
</evidence>
<comment type="cofactor">
    <cofactor evidence="1">
        <name>Cu cation</name>
        <dbReference type="ChEBI" id="CHEBI:23378"/>
    </cofactor>
</comment>
<dbReference type="PRINTS" id="PR00068">
    <property type="entry name" value="CUZNDISMTASE"/>
</dbReference>
<evidence type="ECO:0000256" key="11">
    <source>
        <dbReference type="ARBA" id="ARBA00049204"/>
    </source>
</evidence>
<evidence type="ECO:0000256" key="8">
    <source>
        <dbReference type="ARBA" id="ARBA00023002"/>
    </source>
</evidence>
<dbReference type="InterPro" id="IPR001424">
    <property type="entry name" value="SOD_Cu_Zn_dom"/>
</dbReference>
<protein>
    <recommendedName>
        <fullName evidence="4">superoxide dismutase</fullName>
        <ecNumber evidence="4">1.15.1.1</ecNumber>
    </recommendedName>
</protein>
<keyword evidence="10" id="KW-1015">Disulfide bond</keyword>
<organism evidence="14 15">
    <name type="scientific">Strigamia maritima</name>
    <name type="common">European centipede</name>
    <name type="synonym">Geophilus maritimus</name>
    <dbReference type="NCBI Taxonomy" id="126957"/>
    <lineage>
        <taxon>Eukaryota</taxon>
        <taxon>Metazoa</taxon>
        <taxon>Ecdysozoa</taxon>
        <taxon>Arthropoda</taxon>
        <taxon>Myriapoda</taxon>
        <taxon>Chilopoda</taxon>
        <taxon>Pleurostigmophora</taxon>
        <taxon>Geophilomorpha</taxon>
        <taxon>Linotaeniidae</taxon>
        <taxon>Strigamia</taxon>
    </lineage>
</organism>
<dbReference type="PhylomeDB" id="T1IQZ1"/>
<comment type="similarity">
    <text evidence="3">Belongs to the Cu-Zn superoxide dismutase family.</text>
</comment>
<dbReference type="CDD" id="cd00305">
    <property type="entry name" value="Cu-Zn_Superoxide_Dismutase"/>
    <property type="match status" value="1"/>
</dbReference>
<keyword evidence="9" id="KW-0186">Copper</keyword>
<evidence type="ECO:0000256" key="9">
    <source>
        <dbReference type="ARBA" id="ARBA00023008"/>
    </source>
</evidence>
<evidence type="ECO:0000259" key="13">
    <source>
        <dbReference type="Pfam" id="PF00080"/>
    </source>
</evidence>
<dbReference type="HOGENOM" id="CLU_056632_4_1_1"/>
<feature type="chain" id="PRO_5012067994" description="superoxide dismutase" evidence="12">
    <location>
        <begin position="16"/>
        <end position="155"/>
    </location>
</feature>
<dbReference type="EMBL" id="AFFK01018426">
    <property type="status" value="NOT_ANNOTATED_CDS"/>
    <property type="molecule type" value="Genomic_DNA"/>
</dbReference>
<dbReference type="Pfam" id="PF00080">
    <property type="entry name" value="Sod_Cu"/>
    <property type="match status" value="1"/>
</dbReference>
<dbReference type="InterPro" id="IPR024134">
    <property type="entry name" value="SOD_Cu/Zn_/chaperone"/>
</dbReference>
<reference evidence="15" key="1">
    <citation type="submission" date="2011-05" db="EMBL/GenBank/DDBJ databases">
        <authorList>
            <person name="Richards S.R."/>
            <person name="Qu J."/>
            <person name="Jiang H."/>
            <person name="Jhangiani S.N."/>
            <person name="Agravi P."/>
            <person name="Goodspeed R."/>
            <person name="Gross S."/>
            <person name="Mandapat C."/>
            <person name="Jackson L."/>
            <person name="Mathew T."/>
            <person name="Pu L."/>
            <person name="Thornton R."/>
            <person name="Saada N."/>
            <person name="Wilczek-Boney K.B."/>
            <person name="Lee S."/>
            <person name="Kovar C."/>
            <person name="Wu Y."/>
            <person name="Scherer S.E."/>
            <person name="Worley K.C."/>
            <person name="Muzny D.M."/>
            <person name="Gibbs R."/>
        </authorList>
    </citation>
    <scope>NUCLEOTIDE SEQUENCE</scope>
    <source>
        <strain evidence="15">Brora</strain>
    </source>
</reference>
<evidence type="ECO:0000256" key="3">
    <source>
        <dbReference type="ARBA" id="ARBA00010457"/>
    </source>
</evidence>